<feature type="compositionally biased region" description="Low complexity" evidence="2">
    <location>
        <begin position="73"/>
        <end position="87"/>
    </location>
</feature>
<organism evidence="3 4">
    <name type="scientific">Anopheles dirus</name>
    <dbReference type="NCBI Taxonomy" id="7168"/>
    <lineage>
        <taxon>Eukaryota</taxon>
        <taxon>Metazoa</taxon>
        <taxon>Ecdysozoa</taxon>
        <taxon>Arthropoda</taxon>
        <taxon>Hexapoda</taxon>
        <taxon>Insecta</taxon>
        <taxon>Pterygota</taxon>
        <taxon>Neoptera</taxon>
        <taxon>Endopterygota</taxon>
        <taxon>Diptera</taxon>
        <taxon>Nematocera</taxon>
        <taxon>Culicoidea</taxon>
        <taxon>Culicidae</taxon>
        <taxon>Anophelinae</taxon>
        <taxon>Anopheles</taxon>
    </lineage>
</organism>
<feature type="compositionally biased region" description="Basic and acidic residues" evidence="2">
    <location>
        <begin position="56"/>
        <end position="67"/>
    </location>
</feature>
<dbReference type="AlphaFoldDB" id="A0A182N3H8"/>
<accession>A0A182N3H8</accession>
<feature type="compositionally biased region" description="Polar residues" evidence="2">
    <location>
        <begin position="328"/>
        <end position="340"/>
    </location>
</feature>
<evidence type="ECO:0000256" key="2">
    <source>
        <dbReference type="SAM" id="MobiDB-lite"/>
    </source>
</evidence>
<feature type="region of interest" description="Disordered" evidence="2">
    <location>
        <begin position="387"/>
        <end position="442"/>
    </location>
</feature>
<protein>
    <submittedName>
        <fullName evidence="3">Uncharacterized protein</fullName>
    </submittedName>
</protein>
<feature type="compositionally biased region" description="Basic and acidic residues" evidence="2">
    <location>
        <begin position="400"/>
        <end position="409"/>
    </location>
</feature>
<reference evidence="4" key="1">
    <citation type="submission" date="2013-03" db="EMBL/GenBank/DDBJ databases">
        <title>The Genome Sequence of Anopheles dirus WRAIR2.</title>
        <authorList>
            <consortium name="The Broad Institute Genomics Platform"/>
            <person name="Neafsey D.E."/>
            <person name="Walton C."/>
            <person name="Walker B."/>
            <person name="Young S.K."/>
            <person name="Zeng Q."/>
            <person name="Gargeya S."/>
            <person name="Fitzgerald M."/>
            <person name="Haas B."/>
            <person name="Abouelleil A."/>
            <person name="Allen A.W."/>
            <person name="Alvarado L."/>
            <person name="Arachchi H.M."/>
            <person name="Berlin A.M."/>
            <person name="Chapman S.B."/>
            <person name="Gainer-Dewar J."/>
            <person name="Goldberg J."/>
            <person name="Griggs A."/>
            <person name="Gujja S."/>
            <person name="Hansen M."/>
            <person name="Howarth C."/>
            <person name="Imamovic A."/>
            <person name="Ireland A."/>
            <person name="Larimer J."/>
            <person name="McCowan C."/>
            <person name="Murphy C."/>
            <person name="Pearson M."/>
            <person name="Poon T.W."/>
            <person name="Priest M."/>
            <person name="Roberts A."/>
            <person name="Saif S."/>
            <person name="Shea T."/>
            <person name="Sisk P."/>
            <person name="Sykes S."/>
            <person name="Wortman J."/>
            <person name="Nusbaum C."/>
            <person name="Birren B."/>
        </authorList>
    </citation>
    <scope>NUCLEOTIDE SEQUENCE [LARGE SCALE GENOMIC DNA]</scope>
    <source>
        <strain evidence="4">WRAIR2</strain>
    </source>
</reference>
<feature type="region of interest" description="Disordered" evidence="2">
    <location>
        <begin position="303"/>
        <end position="340"/>
    </location>
</feature>
<dbReference type="EnsemblMetazoa" id="ADIR002190-RA">
    <property type="protein sequence ID" value="ADIR002190-PA"/>
    <property type="gene ID" value="ADIR002190"/>
</dbReference>
<evidence type="ECO:0000313" key="4">
    <source>
        <dbReference type="Proteomes" id="UP000075884"/>
    </source>
</evidence>
<feature type="region of interest" description="Disordered" evidence="2">
    <location>
        <begin position="143"/>
        <end position="167"/>
    </location>
</feature>
<feature type="coiled-coil region" evidence="1">
    <location>
        <begin position="238"/>
        <end position="265"/>
    </location>
</feature>
<dbReference type="VEuPathDB" id="VectorBase:ADIR002190"/>
<feature type="compositionally biased region" description="Low complexity" evidence="2">
    <location>
        <begin position="413"/>
        <end position="422"/>
    </location>
</feature>
<feature type="compositionally biased region" description="Basic and acidic residues" evidence="2">
    <location>
        <begin position="89"/>
        <end position="111"/>
    </location>
</feature>
<feature type="compositionally biased region" description="Basic residues" evidence="2">
    <location>
        <begin position="429"/>
        <end position="442"/>
    </location>
</feature>
<reference evidence="3" key="2">
    <citation type="submission" date="2020-05" db="UniProtKB">
        <authorList>
            <consortium name="EnsemblMetazoa"/>
        </authorList>
    </citation>
    <scope>IDENTIFICATION</scope>
    <source>
        <strain evidence="3">WRAIR2</strain>
    </source>
</reference>
<sequence>MSRNLCDETFPASLLIEFDELDDEIPISPEFPKRQQPATGLSRHRSTLRSTGKGIASDKTDVTDRSGSRMVISGSSNTSSGHSSLSTEGENRSASSDRDTSRDQSKAHRTPEVAGPGAMLLLGGGGETLNIRQPRSMESLLPLTSNSASSLGPGTGLGSTGNVSVGSVGADTKPQHYHRHRAKYGHVQSKVKQMINEMKPPNNRDRKTLVRHKSMPDTSFDVGSKEVEEDALGRVNDVETVRAVAREMQQRMSSLEQQLSLCQADMFNELAALKCKNSALRFENDHLLEQERAREQRRQLLLRDQPTGTGSCYGSQSSLNKATAGLPPSTTSTVGTQTSPIGTYDSQFEFLFVSPPVSPPPHVLDDAPESTLGEFSPDYEQLLPRFRRRDTRRTPTVHSPTEHPDHALDGDPATAAATTTATSPACHDCRRRKKKRKTRKQKLASLFCIRHHDESL</sequence>
<keyword evidence="4" id="KW-1185">Reference proteome</keyword>
<keyword evidence="1" id="KW-0175">Coiled coil</keyword>
<feature type="region of interest" description="Disordered" evidence="2">
    <location>
        <begin position="27"/>
        <end position="130"/>
    </location>
</feature>
<name>A0A182N3H8_9DIPT</name>
<dbReference type="Proteomes" id="UP000075884">
    <property type="component" value="Unassembled WGS sequence"/>
</dbReference>
<proteinExistence type="predicted"/>
<evidence type="ECO:0000256" key="1">
    <source>
        <dbReference type="SAM" id="Coils"/>
    </source>
</evidence>
<feature type="compositionally biased region" description="Polar residues" evidence="2">
    <location>
        <begin position="306"/>
        <end position="321"/>
    </location>
</feature>
<evidence type="ECO:0000313" key="3">
    <source>
        <dbReference type="EnsemblMetazoa" id="ADIR002190-PA"/>
    </source>
</evidence>